<proteinExistence type="inferred from homology"/>
<evidence type="ECO:0000259" key="23">
    <source>
        <dbReference type="SMART" id="SM00831"/>
    </source>
</evidence>
<feature type="transmembrane region" description="Helical" evidence="22">
    <location>
        <begin position="84"/>
        <end position="102"/>
    </location>
</feature>
<dbReference type="RefSeq" id="XP_016616563.1">
    <property type="nucleotide sequence ID" value="XM_016767047.1"/>
</dbReference>
<evidence type="ECO:0000256" key="2">
    <source>
        <dbReference type="ARBA" id="ARBA00004651"/>
    </source>
</evidence>
<dbReference type="InterPro" id="IPR001757">
    <property type="entry name" value="P_typ_ATPase"/>
</dbReference>
<dbReference type="Pfam" id="PF00689">
    <property type="entry name" value="Cation_ATPase_C"/>
    <property type="match status" value="1"/>
</dbReference>
<dbReference type="Pfam" id="PF00690">
    <property type="entry name" value="Cation_ATPase_N"/>
    <property type="match status" value="1"/>
</dbReference>
<dbReference type="Pfam" id="PF08282">
    <property type="entry name" value="Hydrolase_3"/>
    <property type="match status" value="1"/>
</dbReference>
<dbReference type="GO" id="GO:0005524">
    <property type="term" value="F:ATP binding"/>
    <property type="evidence" value="ECO:0007669"/>
    <property type="project" value="UniProtKB-KW"/>
</dbReference>
<sequence length="1010" mass="111218">MLSRPAYSFSTSSITGELKTDATRGLDQDEAAARLLQFGRNELEKAGGVHPIKILIHQTANAMTLVLILAMAVSFGIGSWIEGGVIACVILLNITVSFFQDYSAEKTMESLRALCSPTAKVVRDGETKTVVTAEIVPGDLVEMRMGDLLPADVRLLEAVNFEVDEAFLTGESLPIRKDPVVTLDSPVGLGDRINIAFGSSRVTRGRATGVVFATGKHTEVGAIASALRDKSRTQAESDPDKQRGLLKYFNSWSAFLKELIGRFLGTSGGTPLQQKLSKLALFLFVSAIVCAIIVLAVNKFSNEREVVIYAVATGLSMIPASLIVVLTITMAAGTRRMVARNVIVRNLKSLEALGAVTNICSDKTGTLTQGQMTVKNVWIPSKGEYTFYTSEKSHDASAAEIEFRLQLAESQMDESCNCGPDALGIHWESFIEVASLANVGPIHLGQDGRWMARGDPTEIAIQVFAARFTRNRISLTSGDDPQWKHLTEFSFDSETKRLTVVYQHSDSGEIHVFSKGAVEKIIMLCTKIYLNGSLAPTLLTPMIRQDIMDTMNAMAAHGLRVLALASGVHNGSINDLHLADRDQVEADLIFRGLIGIYDPPRPESLSAVRLCHDAGIVVHMLTGDFVGTAKAIAEEVGILPERMHLLSKDKADAAVMTADRFDGLTDAEIDRLPMLPLVIARCTPTTKVRMIKALHRRKGYVAMTGDGVNDSPSLKYADVGIAMGSGSDVAKEASDIVLTDDNFASIVSAVEEGRRISDNIQRFILHVLAENIAQACTLLVGLVYRDGKGHSVFPLSPVQIIWIIMATSGMPDMGLGFEPAAKDILKRPPRSLKMGIFTAEFLADMMVYGLWVSALCLTAFTLRIYAFGDGQLGDNCNNVFSEVCTTVYRARATCFACLTWFALFLAWELVDFRQSFFEPKPWSHNTPFFVVRVWRNQFLFWAIILGFFTVFITLYIPVINHKIFKQSEISWEWAIIFIAGLWFFVGVELWKWGKRVWFRRSTRKPLQTSM</sequence>
<name>A0A0D2HZ76_CLAB1</name>
<comment type="catalytic activity">
    <reaction evidence="21">
        <text>Na(+)(in) + ATP + H2O = Na(+)(out) + ADP + phosphate + H(+)</text>
        <dbReference type="Rhea" id="RHEA:14633"/>
        <dbReference type="ChEBI" id="CHEBI:15377"/>
        <dbReference type="ChEBI" id="CHEBI:15378"/>
        <dbReference type="ChEBI" id="CHEBI:29101"/>
        <dbReference type="ChEBI" id="CHEBI:30616"/>
        <dbReference type="ChEBI" id="CHEBI:43474"/>
        <dbReference type="ChEBI" id="CHEBI:456216"/>
        <dbReference type="EC" id="7.2.2.3"/>
    </reaction>
    <physiologicalReaction direction="left-to-right" evidence="21">
        <dbReference type="Rhea" id="RHEA:14634"/>
    </physiologicalReaction>
</comment>
<keyword evidence="11" id="KW-0630">Potassium</keyword>
<dbReference type="InterPro" id="IPR044492">
    <property type="entry name" value="P_typ_ATPase_HD_dom"/>
</dbReference>
<comment type="similarity">
    <text evidence="18">Belongs to the cation transport ATPase (P-type) (TC 3.A.3) family. Type IID subfamily.</text>
</comment>
<evidence type="ECO:0000256" key="19">
    <source>
        <dbReference type="ARBA" id="ARBA00035029"/>
    </source>
</evidence>
<evidence type="ECO:0000256" key="15">
    <source>
        <dbReference type="ARBA" id="ARBA00023065"/>
    </source>
</evidence>
<feature type="transmembrane region" description="Helical" evidence="22">
    <location>
        <begin position="841"/>
        <end position="868"/>
    </location>
</feature>
<dbReference type="GO" id="GO:0046872">
    <property type="term" value="F:metal ion binding"/>
    <property type="evidence" value="ECO:0007669"/>
    <property type="project" value="UniProtKB-KW"/>
</dbReference>
<dbReference type="InterPro" id="IPR023298">
    <property type="entry name" value="ATPase_P-typ_TM_dom_sf"/>
</dbReference>
<reference evidence="24" key="1">
    <citation type="submission" date="2015-01" db="EMBL/GenBank/DDBJ databases">
        <title>The Genome Sequence of Cladophialophora bantiana CBS 173.52.</title>
        <authorList>
            <consortium name="The Broad Institute Genomics Platform"/>
            <person name="Cuomo C."/>
            <person name="de Hoog S."/>
            <person name="Gorbushina A."/>
            <person name="Stielow B."/>
            <person name="Teixiera M."/>
            <person name="Abouelleil A."/>
            <person name="Chapman S.B."/>
            <person name="Priest M."/>
            <person name="Young S.K."/>
            <person name="Wortman J."/>
            <person name="Nusbaum C."/>
            <person name="Birren B."/>
        </authorList>
    </citation>
    <scope>NUCLEOTIDE SEQUENCE [LARGE SCALE GENOMIC DNA]</scope>
    <source>
        <strain evidence="24">CBS 173.52</strain>
    </source>
</reference>
<dbReference type="SFLD" id="SFLDG00002">
    <property type="entry name" value="C1.7:_P-type_atpase_like"/>
    <property type="match status" value="1"/>
</dbReference>
<dbReference type="GeneID" id="27702251"/>
<evidence type="ECO:0000256" key="3">
    <source>
        <dbReference type="ARBA" id="ARBA00022448"/>
    </source>
</evidence>
<dbReference type="FunFam" id="3.40.50.1000:FF:000001">
    <property type="entry name" value="Phospholipid-transporting ATPase IC"/>
    <property type="match status" value="1"/>
</dbReference>
<feature type="transmembrane region" description="Helical" evidence="22">
    <location>
        <begin position="938"/>
        <end position="959"/>
    </location>
</feature>
<evidence type="ECO:0000256" key="11">
    <source>
        <dbReference type="ARBA" id="ARBA00022958"/>
    </source>
</evidence>
<feature type="domain" description="Cation-transporting P-type ATPase N-terminal" evidence="23">
    <location>
        <begin position="5"/>
        <end position="79"/>
    </location>
</feature>
<dbReference type="NCBIfam" id="TIGR01494">
    <property type="entry name" value="ATPase_P-type"/>
    <property type="match status" value="2"/>
</dbReference>
<accession>A0A0D2HZ76</accession>
<keyword evidence="8" id="KW-0547">Nucleotide-binding</keyword>
<evidence type="ECO:0000256" key="1">
    <source>
        <dbReference type="ARBA" id="ARBA00001946"/>
    </source>
</evidence>
<evidence type="ECO:0000256" key="20">
    <source>
        <dbReference type="ARBA" id="ARBA00048599"/>
    </source>
</evidence>
<evidence type="ECO:0000256" key="5">
    <source>
        <dbReference type="ARBA" id="ARBA00022538"/>
    </source>
</evidence>
<dbReference type="PANTHER" id="PTHR42861">
    <property type="entry name" value="CALCIUM-TRANSPORTING ATPASE"/>
    <property type="match status" value="1"/>
</dbReference>
<dbReference type="InterPro" id="IPR059000">
    <property type="entry name" value="ATPase_P-type_domA"/>
</dbReference>
<dbReference type="SUPFAM" id="SSF81653">
    <property type="entry name" value="Calcium ATPase, transduction domain A"/>
    <property type="match status" value="1"/>
</dbReference>
<dbReference type="PRINTS" id="PR00119">
    <property type="entry name" value="CATATPASE"/>
</dbReference>
<dbReference type="SMART" id="SM00831">
    <property type="entry name" value="Cation_ATPase_N"/>
    <property type="match status" value="1"/>
</dbReference>
<dbReference type="VEuPathDB" id="FungiDB:Z519_09323"/>
<comment type="cofactor">
    <cofactor evidence="1">
        <name>Mg(2+)</name>
        <dbReference type="ChEBI" id="CHEBI:18420"/>
    </cofactor>
</comment>
<evidence type="ECO:0000256" key="14">
    <source>
        <dbReference type="ARBA" id="ARBA00023053"/>
    </source>
</evidence>
<dbReference type="InterPro" id="IPR023299">
    <property type="entry name" value="ATPase_P-typ_cyto_dom_N"/>
</dbReference>
<evidence type="ECO:0000256" key="7">
    <source>
        <dbReference type="ARBA" id="ARBA00022723"/>
    </source>
</evidence>
<gene>
    <name evidence="24" type="ORF">Z519_09323</name>
</gene>
<feature type="transmembrane region" description="Helical" evidence="22">
    <location>
        <begin position="306"/>
        <end position="331"/>
    </location>
</feature>
<dbReference type="InterPro" id="IPR006068">
    <property type="entry name" value="ATPase_P-typ_cation-transptr_C"/>
</dbReference>
<keyword evidence="5" id="KW-0633">Potassium transport</keyword>
<organism evidence="24 25">
    <name type="scientific">Cladophialophora bantiana (strain ATCC 10958 / CBS 173.52 / CDC B-1940 / NIH 8579)</name>
    <name type="common">Xylohypha bantiana</name>
    <dbReference type="NCBI Taxonomy" id="1442370"/>
    <lineage>
        <taxon>Eukaryota</taxon>
        <taxon>Fungi</taxon>
        <taxon>Dikarya</taxon>
        <taxon>Ascomycota</taxon>
        <taxon>Pezizomycotina</taxon>
        <taxon>Eurotiomycetes</taxon>
        <taxon>Chaetothyriomycetidae</taxon>
        <taxon>Chaetothyriales</taxon>
        <taxon>Herpotrichiellaceae</taxon>
        <taxon>Cladophialophora</taxon>
    </lineage>
</organism>
<dbReference type="Gene3D" id="3.40.1110.10">
    <property type="entry name" value="Calcium-transporting ATPase, cytoplasmic domain N"/>
    <property type="match status" value="1"/>
</dbReference>
<dbReference type="SUPFAM" id="SSF81660">
    <property type="entry name" value="Metal cation-transporting ATPase, ATP-binding domain N"/>
    <property type="match status" value="1"/>
</dbReference>
<feature type="transmembrane region" description="Helical" evidence="22">
    <location>
        <begin position="971"/>
        <end position="990"/>
    </location>
</feature>
<dbReference type="GO" id="GO:0006813">
    <property type="term" value="P:potassium ion transport"/>
    <property type="evidence" value="ECO:0007669"/>
    <property type="project" value="UniProtKB-KW"/>
</dbReference>
<keyword evidence="12" id="KW-1278">Translocase</keyword>
<evidence type="ECO:0000256" key="9">
    <source>
        <dbReference type="ARBA" id="ARBA00022840"/>
    </source>
</evidence>
<dbReference type="AlphaFoldDB" id="A0A0D2HZ76"/>
<keyword evidence="6 22" id="KW-0812">Transmembrane</keyword>
<dbReference type="SFLD" id="SFLDS00003">
    <property type="entry name" value="Haloacid_Dehalogenase"/>
    <property type="match status" value="1"/>
</dbReference>
<feature type="transmembrane region" description="Helical" evidence="22">
    <location>
        <begin position="800"/>
        <end position="820"/>
    </location>
</feature>
<evidence type="ECO:0000256" key="8">
    <source>
        <dbReference type="ARBA" id="ARBA00022741"/>
    </source>
</evidence>
<dbReference type="GO" id="GO:0008554">
    <property type="term" value="F:P-type sodium transporter activity"/>
    <property type="evidence" value="ECO:0007669"/>
    <property type="project" value="UniProtKB-EC"/>
</dbReference>
<keyword evidence="14" id="KW-0915">Sodium</keyword>
<evidence type="ECO:0000256" key="18">
    <source>
        <dbReference type="ARBA" id="ARBA00035017"/>
    </source>
</evidence>
<dbReference type="SUPFAM" id="SSF56784">
    <property type="entry name" value="HAD-like"/>
    <property type="match status" value="1"/>
</dbReference>
<evidence type="ECO:0000256" key="13">
    <source>
        <dbReference type="ARBA" id="ARBA00022989"/>
    </source>
</evidence>
<keyword evidence="15" id="KW-0406">Ion transport</keyword>
<dbReference type="FunFam" id="1.20.1110.10:FF:000020">
    <property type="entry name" value="Sodium ion P-type ATPase"/>
    <property type="match status" value="1"/>
</dbReference>
<keyword evidence="17" id="KW-0739">Sodium transport</keyword>
<dbReference type="Proteomes" id="UP000053789">
    <property type="component" value="Unassembled WGS sequence"/>
</dbReference>
<dbReference type="SFLD" id="SFLDF00027">
    <property type="entry name" value="p-type_atpase"/>
    <property type="match status" value="1"/>
</dbReference>
<keyword evidence="9" id="KW-0067">ATP-binding</keyword>
<comment type="subcellular location">
    <subcellularLocation>
        <location evidence="2">Cell membrane</location>
        <topology evidence="2">Multi-pass membrane protein</topology>
    </subcellularLocation>
</comment>
<dbReference type="OrthoDB" id="3352408at2759"/>
<protein>
    <recommendedName>
        <fullName evidence="19">P-type Na(+) transporter</fullName>
        <ecNumber evidence="19">7.2.2.3</ecNumber>
    </recommendedName>
</protein>
<dbReference type="Pfam" id="PF13246">
    <property type="entry name" value="Cation_ATPase"/>
    <property type="match status" value="1"/>
</dbReference>
<evidence type="ECO:0000256" key="12">
    <source>
        <dbReference type="ARBA" id="ARBA00022967"/>
    </source>
</evidence>
<keyword evidence="25" id="KW-1185">Reference proteome</keyword>
<evidence type="ECO:0000256" key="17">
    <source>
        <dbReference type="ARBA" id="ARBA00023201"/>
    </source>
</evidence>
<evidence type="ECO:0000256" key="16">
    <source>
        <dbReference type="ARBA" id="ARBA00023136"/>
    </source>
</evidence>
<dbReference type="EC" id="7.2.2.3" evidence="19"/>
<dbReference type="NCBIfam" id="TIGR01523">
    <property type="entry name" value="ATPase-IID_K-Na"/>
    <property type="match status" value="1"/>
</dbReference>
<dbReference type="PRINTS" id="PR00120">
    <property type="entry name" value="HATPASE"/>
</dbReference>
<evidence type="ECO:0000256" key="21">
    <source>
        <dbReference type="ARBA" id="ARBA00049499"/>
    </source>
</evidence>
<dbReference type="Gene3D" id="3.40.50.1000">
    <property type="entry name" value="HAD superfamily/HAD-like"/>
    <property type="match status" value="1"/>
</dbReference>
<dbReference type="InterPro" id="IPR006414">
    <property type="entry name" value="P-type_ATPase_IID"/>
</dbReference>
<dbReference type="HOGENOM" id="CLU_002360_3_0_1"/>
<comment type="catalytic activity">
    <reaction evidence="20">
        <text>K(+)(in) + ATP + H2O = K(+)(out) + ADP + phosphate + H(+)</text>
        <dbReference type="Rhea" id="RHEA:75815"/>
        <dbReference type="ChEBI" id="CHEBI:15377"/>
        <dbReference type="ChEBI" id="CHEBI:15378"/>
        <dbReference type="ChEBI" id="CHEBI:29103"/>
        <dbReference type="ChEBI" id="CHEBI:30616"/>
        <dbReference type="ChEBI" id="CHEBI:43474"/>
        <dbReference type="ChEBI" id="CHEBI:456216"/>
    </reaction>
</comment>
<evidence type="ECO:0000256" key="6">
    <source>
        <dbReference type="ARBA" id="ARBA00022692"/>
    </source>
</evidence>
<keyword evidence="3" id="KW-0813">Transport</keyword>
<feature type="transmembrane region" description="Helical" evidence="22">
    <location>
        <begin position="763"/>
        <end position="784"/>
    </location>
</feature>
<evidence type="ECO:0000256" key="10">
    <source>
        <dbReference type="ARBA" id="ARBA00022842"/>
    </source>
</evidence>
<keyword evidence="10" id="KW-0460">Magnesium</keyword>
<dbReference type="GO" id="GO:0016887">
    <property type="term" value="F:ATP hydrolysis activity"/>
    <property type="evidence" value="ECO:0007669"/>
    <property type="project" value="InterPro"/>
</dbReference>
<dbReference type="Pfam" id="PF00122">
    <property type="entry name" value="E1-E2_ATPase"/>
    <property type="match status" value="1"/>
</dbReference>
<dbReference type="GO" id="GO:0005886">
    <property type="term" value="C:plasma membrane"/>
    <property type="evidence" value="ECO:0007669"/>
    <property type="project" value="UniProtKB-SubCell"/>
</dbReference>
<dbReference type="Gene3D" id="2.70.150.10">
    <property type="entry name" value="Calcium-transporting ATPase, cytoplasmic transduction domain A"/>
    <property type="match status" value="1"/>
</dbReference>
<evidence type="ECO:0000256" key="22">
    <source>
        <dbReference type="SAM" id="Phobius"/>
    </source>
</evidence>
<keyword evidence="13 22" id="KW-1133">Transmembrane helix</keyword>
<dbReference type="Gene3D" id="1.20.1110.10">
    <property type="entry name" value="Calcium-transporting ATPase, transmembrane domain"/>
    <property type="match status" value="2"/>
</dbReference>
<dbReference type="EMBL" id="KN846994">
    <property type="protein sequence ID" value="KIW89894.1"/>
    <property type="molecule type" value="Genomic_DNA"/>
</dbReference>
<keyword evidence="4" id="KW-1003">Cell membrane</keyword>
<keyword evidence="7" id="KW-0479">Metal-binding</keyword>
<dbReference type="SUPFAM" id="SSF81665">
    <property type="entry name" value="Calcium ATPase, transmembrane domain M"/>
    <property type="match status" value="1"/>
</dbReference>
<evidence type="ECO:0000256" key="4">
    <source>
        <dbReference type="ARBA" id="ARBA00022475"/>
    </source>
</evidence>
<dbReference type="PROSITE" id="PS00154">
    <property type="entry name" value="ATPASE_E1_E2"/>
    <property type="match status" value="1"/>
</dbReference>
<feature type="transmembrane region" description="Helical" evidence="22">
    <location>
        <begin position="279"/>
        <end position="300"/>
    </location>
</feature>
<dbReference type="InterPro" id="IPR036412">
    <property type="entry name" value="HAD-like_sf"/>
</dbReference>
<evidence type="ECO:0000313" key="24">
    <source>
        <dbReference type="EMBL" id="KIW89894.1"/>
    </source>
</evidence>
<feature type="transmembrane region" description="Helical" evidence="22">
    <location>
        <begin position="60"/>
        <end position="78"/>
    </location>
</feature>
<keyword evidence="16 22" id="KW-0472">Membrane</keyword>
<evidence type="ECO:0000313" key="25">
    <source>
        <dbReference type="Proteomes" id="UP000053789"/>
    </source>
</evidence>
<dbReference type="FunFam" id="3.40.50.1000:FF:000047">
    <property type="entry name" value="Sodium P-type ATPase"/>
    <property type="match status" value="1"/>
</dbReference>
<dbReference type="InterPro" id="IPR004014">
    <property type="entry name" value="ATPase_P-typ_cation-transptr_N"/>
</dbReference>
<dbReference type="InterPro" id="IPR018303">
    <property type="entry name" value="ATPase_P-typ_P_site"/>
</dbReference>
<dbReference type="InterPro" id="IPR023214">
    <property type="entry name" value="HAD_sf"/>
</dbReference>
<feature type="transmembrane region" description="Helical" evidence="22">
    <location>
        <begin position="888"/>
        <end position="910"/>
    </location>
</feature>
<dbReference type="InterPro" id="IPR008250">
    <property type="entry name" value="ATPase_P-typ_transduc_dom_A_sf"/>
</dbReference>
<dbReference type="FunFam" id="1.20.1110.10:FF:000015">
    <property type="entry name" value="Sodium ion P-type ATPase"/>
    <property type="match status" value="1"/>
</dbReference>